<dbReference type="CDD" id="cd18186">
    <property type="entry name" value="BTB_POZ_ZBTB_KLHL-like"/>
    <property type="match status" value="1"/>
</dbReference>
<name>A0A0D2FM39_9EURO</name>
<gene>
    <name evidence="2" type="ORF">PV05_01370</name>
</gene>
<proteinExistence type="predicted"/>
<dbReference type="AlphaFoldDB" id="A0A0D2FM39"/>
<evidence type="ECO:0000313" key="2">
    <source>
        <dbReference type="EMBL" id="KIW61219.1"/>
    </source>
</evidence>
<organism evidence="2 3">
    <name type="scientific">Exophiala xenobiotica</name>
    <dbReference type="NCBI Taxonomy" id="348802"/>
    <lineage>
        <taxon>Eukaryota</taxon>
        <taxon>Fungi</taxon>
        <taxon>Dikarya</taxon>
        <taxon>Ascomycota</taxon>
        <taxon>Pezizomycotina</taxon>
        <taxon>Eurotiomycetes</taxon>
        <taxon>Chaetothyriomycetidae</taxon>
        <taxon>Chaetothyriales</taxon>
        <taxon>Herpotrichiellaceae</taxon>
        <taxon>Exophiala</taxon>
    </lineage>
</organism>
<dbReference type="InterPro" id="IPR011333">
    <property type="entry name" value="SKP1/BTB/POZ_sf"/>
</dbReference>
<dbReference type="EMBL" id="KN847317">
    <property type="protein sequence ID" value="KIW61219.1"/>
    <property type="molecule type" value="Genomic_DNA"/>
</dbReference>
<keyword evidence="3" id="KW-1185">Reference proteome</keyword>
<dbReference type="PROSITE" id="PS50097">
    <property type="entry name" value="BTB"/>
    <property type="match status" value="1"/>
</dbReference>
<dbReference type="SUPFAM" id="SSF54695">
    <property type="entry name" value="POZ domain"/>
    <property type="match status" value="1"/>
</dbReference>
<evidence type="ECO:0000259" key="1">
    <source>
        <dbReference type="PROSITE" id="PS50097"/>
    </source>
</evidence>
<feature type="domain" description="BTB" evidence="1">
    <location>
        <begin position="32"/>
        <end position="99"/>
    </location>
</feature>
<dbReference type="Gene3D" id="3.30.710.10">
    <property type="entry name" value="Potassium Channel Kv1.1, Chain A"/>
    <property type="match status" value="1"/>
</dbReference>
<dbReference type="InterPro" id="IPR000210">
    <property type="entry name" value="BTB/POZ_dom"/>
</dbReference>
<sequence>MAPSFDGIADLIPKDAGLQLPLGFSVGDFMSQIITLEVGPEPMIMTAHKTILTRSDYFAKYLENLKEGVQNKVKLPHDVPFDILRILCFLYTGNMFEGDAGDRGRSLNHHWNPQGVTYLIKILIIAEKYCVDDMYWRAMNMLRSVPDKSFDLSHLQQLDDAGLREHSMLGVIMDIFARNATVDPKRLRVMLDNELDLEPVFGLEILKKLTAHLEGQKRHCCDSS</sequence>
<dbReference type="RefSeq" id="XP_013321803.1">
    <property type="nucleotide sequence ID" value="XM_013466349.1"/>
</dbReference>
<dbReference type="OrthoDB" id="9997739at2759"/>
<accession>A0A0D2FM39</accession>
<protein>
    <recommendedName>
        <fullName evidence="1">BTB domain-containing protein</fullName>
    </recommendedName>
</protein>
<reference evidence="2 3" key="1">
    <citation type="submission" date="2015-01" db="EMBL/GenBank/DDBJ databases">
        <title>The Genome Sequence of Exophiala xenobiotica CBS118157.</title>
        <authorList>
            <consortium name="The Broad Institute Genomics Platform"/>
            <person name="Cuomo C."/>
            <person name="de Hoog S."/>
            <person name="Gorbushina A."/>
            <person name="Stielow B."/>
            <person name="Teixiera M."/>
            <person name="Abouelleil A."/>
            <person name="Chapman S.B."/>
            <person name="Priest M."/>
            <person name="Young S.K."/>
            <person name="Wortman J."/>
            <person name="Nusbaum C."/>
            <person name="Birren B."/>
        </authorList>
    </citation>
    <scope>NUCLEOTIDE SEQUENCE [LARGE SCALE GENOMIC DNA]</scope>
    <source>
        <strain evidence="2 3">CBS 118157</strain>
    </source>
</reference>
<dbReference type="HOGENOM" id="CLU_1235028_0_0_1"/>
<evidence type="ECO:0000313" key="3">
    <source>
        <dbReference type="Proteomes" id="UP000054342"/>
    </source>
</evidence>
<dbReference type="Proteomes" id="UP000054342">
    <property type="component" value="Unassembled WGS sequence"/>
</dbReference>
<dbReference type="PANTHER" id="PTHR47843">
    <property type="entry name" value="BTB DOMAIN-CONTAINING PROTEIN-RELATED"/>
    <property type="match status" value="1"/>
</dbReference>
<dbReference type="GeneID" id="25323278"/>